<comment type="function">
    <text evidence="6">Required for the export of mRNAs containing poly(A) tails from the nucleus into the cytoplasm.</text>
</comment>
<keyword evidence="13" id="KW-1185">Reference proteome</keyword>
<dbReference type="PANTHER" id="PTHR46527">
    <property type="entry name" value="NUCLEOPORIN-LIKE PROTEIN 2"/>
    <property type="match status" value="1"/>
</dbReference>
<dbReference type="InterPro" id="IPR000571">
    <property type="entry name" value="Znf_CCCH"/>
</dbReference>
<proteinExistence type="predicted"/>
<keyword evidence="4 9" id="KW-0862">Zinc</keyword>
<evidence type="ECO:0000259" key="11">
    <source>
        <dbReference type="PROSITE" id="PS50103"/>
    </source>
</evidence>
<feature type="compositionally biased region" description="Polar residues" evidence="10">
    <location>
        <begin position="174"/>
        <end position="224"/>
    </location>
</feature>
<gene>
    <name evidence="12" type="ORF">HHI36_015902</name>
</gene>
<evidence type="ECO:0000256" key="7">
    <source>
        <dbReference type="ARBA" id="ARBA00039886"/>
    </source>
</evidence>
<evidence type="ECO:0000256" key="8">
    <source>
        <dbReference type="ARBA" id="ARBA00042384"/>
    </source>
</evidence>
<evidence type="ECO:0000313" key="12">
    <source>
        <dbReference type="EMBL" id="KAL3274527.1"/>
    </source>
</evidence>
<dbReference type="Pfam" id="PF13634">
    <property type="entry name" value="Nucleoporin_FG"/>
    <property type="match status" value="1"/>
</dbReference>
<evidence type="ECO:0000256" key="9">
    <source>
        <dbReference type="PROSITE-ProRule" id="PRU00723"/>
    </source>
</evidence>
<dbReference type="SUPFAM" id="SSF90229">
    <property type="entry name" value="CCCH zinc finger"/>
    <property type="match status" value="1"/>
</dbReference>
<dbReference type="InterPro" id="IPR036855">
    <property type="entry name" value="Znf_CCCH_sf"/>
</dbReference>
<dbReference type="Pfam" id="PF18044">
    <property type="entry name" value="zf-CCCH_4"/>
    <property type="match status" value="1"/>
</dbReference>
<keyword evidence="3 9" id="KW-0863">Zinc-finger</keyword>
<dbReference type="Proteomes" id="UP001516400">
    <property type="component" value="Unassembled WGS sequence"/>
</dbReference>
<keyword evidence="2 9" id="KW-0479">Metal-binding</keyword>
<comment type="caution">
    <text evidence="12">The sequence shown here is derived from an EMBL/GenBank/DDBJ whole genome shotgun (WGS) entry which is preliminary data.</text>
</comment>
<dbReference type="InterPro" id="IPR051767">
    <property type="entry name" value="Nucleoporin_NUP42"/>
</dbReference>
<evidence type="ECO:0000256" key="3">
    <source>
        <dbReference type="ARBA" id="ARBA00022771"/>
    </source>
</evidence>
<evidence type="ECO:0000256" key="6">
    <source>
        <dbReference type="ARBA" id="ARBA00037262"/>
    </source>
</evidence>
<evidence type="ECO:0000256" key="4">
    <source>
        <dbReference type="ARBA" id="ARBA00022833"/>
    </source>
</evidence>
<evidence type="ECO:0000256" key="1">
    <source>
        <dbReference type="ARBA" id="ARBA00004335"/>
    </source>
</evidence>
<dbReference type="EMBL" id="JABFTP020000062">
    <property type="protein sequence ID" value="KAL3274527.1"/>
    <property type="molecule type" value="Genomic_DNA"/>
</dbReference>
<accession>A0ABD2N7T2</accession>
<dbReference type="Gene3D" id="4.10.1000.10">
    <property type="entry name" value="Zinc finger, CCCH-type"/>
    <property type="match status" value="1"/>
</dbReference>
<dbReference type="GO" id="GO:0005643">
    <property type="term" value="C:nuclear pore"/>
    <property type="evidence" value="ECO:0007669"/>
    <property type="project" value="UniProtKB-ARBA"/>
</dbReference>
<sequence>MVVCKFFFQGECRFGESCRFEHQFGATNQAFRSNQAQNQSFPSKPPNEVDANTLITSVRNDMILLEKSGQWLLSCYAPFKEKQLFPGFQDQSFEEVRLACYEAQKTNTFEQYKQQLQQALQEVRTKFKALQNPSKEIIELLKNIYNTPPAANSTNSQSLNSTFGNKDAIGSPFGGSNTFGQSSVPQVGNPTSNSIFGQNSSSQVGNTSSNLFGQNSSPLARNQTSSSIFGQNSVAQVGNSASNSIFGQNSSPQVGTASAGSIFGQNLTTQVGNASSGSIFGQSTGQSPTTQVFSPQNSGGIFGQQSSPFGQNSVFGNTNQSVFNTAAPQNTNNLPNTTPHQTNLFQTNQGQGIFPGGNHAQTNPSNMQVPQPEPAKSVFGNTSQGNTTGNIFGSSVNMDAYSKLEDLSEADINWFKSNDLNIEKIPEKPPTYEMCFN</sequence>
<evidence type="ECO:0000256" key="2">
    <source>
        <dbReference type="ARBA" id="ARBA00022723"/>
    </source>
</evidence>
<comment type="subcellular location">
    <subcellularLocation>
        <location evidence="1">Nucleus membrane</location>
        <topology evidence="1">Peripheral membrane protein</topology>
        <orientation evidence="1">Cytoplasmic side</orientation>
    </subcellularLocation>
</comment>
<reference evidence="12 13" key="1">
    <citation type="journal article" date="2021" name="BMC Biol.">
        <title>Horizontally acquired antibacterial genes associated with adaptive radiation of ladybird beetles.</title>
        <authorList>
            <person name="Li H.S."/>
            <person name="Tang X.F."/>
            <person name="Huang Y.H."/>
            <person name="Xu Z.Y."/>
            <person name="Chen M.L."/>
            <person name="Du X.Y."/>
            <person name="Qiu B.Y."/>
            <person name="Chen P.T."/>
            <person name="Zhang W."/>
            <person name="Slipinski A."/>
            <person name="Escalona H.E."/>
            <person name="Waterhouse R.M."/>
            <person name="Zwick A."/>
            <person name="Pang H."/>
        </authorList>
    </citation>
    <scope>NUCLEOTIDE SEQUENCE [LARGE SCALE GENOMIC DNA]</scope>
    <source>
        <strain evidence="12">SYSU2018</strain>
    </source>
</reference>
<dbReference type="PANTHER" id="PTHR46527:SF1">
    <property type="entry name" value="NUCLEOPORIN NUP42"/>
    <property type="match status" value="1"/>
</dbReference>
<organism evidence="12 13">
    <name type="scientific">Cryptolaemus montrouzieri</name>
    <dbReference type="NCBI Taxonomy" id="559131"/>
    <lineage>
        <taxon>Eukaryota</taxon>
        <taxon>Metazoa</taxon>
        <taxon>Ecdysozoa</taxon>
        <taxon>Arthropoda</taxon>
        <taxon>Hexapoda</taxon>
        <taxon>Insecta</taxon>
        <taxon>Pterygota</taxon>
        <taxon>Neoptera</taxon>
        <taxon>Endopterygota</taxon>
        <taxon>Coleoptera</taxon>
        <taxon>Polyphaga</taxon>
        <taxon>Cucujiformia</taxon>
        <taxon>Coccinelloidea</taxon>
        <taxon>Coccinellidae</taxon>
        <taxon>Scymninae</taxon>
        <taxon>Scymnini</taxon>
        <taxon>Cryptolaemus</taxon>
    </lineage>
</organism>
<dbReference type="PROSITE" id="PS50103">
    <property type="entry name" value="ZF_C3H1"/>
    <property type="match status" value="1"/>
</dbReference>
<evidence type="ECO:0000256" key="5">
    <source>
        <dbReference type="ARBA" id="ARBA00023242"/>
    </source>
</evidence>
<dbReference type="InterPro" id="IPR025574">
    <property type="entry name" value="Nucleoporin_FG_rpt"/>
</dbReference>
<feature type="domain" description="C3H1-type" evidence="11">
    <location>
        <begin position="1"/>
        <end position="25"/>
    </location>
</feature>
<dbReference type="GO" id="GO:0008270">
    <property type="term" value="F:zinc ion binding"/>
    <property type="evidence" value="ECO:0007669"/>
    <property type="project" value="UniProtKB-KW"/>
</dbReference>
<feature type="region of interest" description="Disordered" evidence="10">
    <location>
        <begin position="172"/>
        <end position="224"/>
    </location>
</feature>
<evidence type="ECO:0000313" key="13">
    <source>
        <dbReference type="Proteomes" id="UP001516400"/>
    </source>
</evidence>
<keyword evidence="5" id="KW-0539">Nucleus</keyword>
<dbReference type="GO" id="GO:0031965">
    <property type="term" value="C:nuclear membrane"/>
    <property type="evidence" value="ECO:0007669"/>
    <property type="project" value="UniProtKB-SubCell"/>
</dbReference>
<dbReference type="InterPro" id="IPR041367">
    <property type="entry name" value="Znf-CCCH_4"/>
</dbReference>
<name>A0ABD2N7T2_9CUCU</name>
<feature type="zinc finger region" description="C3H1-type" evidence="9">
    <location>
        <begin position="1"/>
        <end position="25"/>
    </location>
</feature>
<dbReference type="AlphaFoldDB" id="A0ABD2N7T2"/>
<evidence type="ECO:0000256" key="10">
    <source>
        <dbReference type="SAM" id="MobiDB-lite"/>
    </source>
</evidence>
<protein>
    <recommendedName>
        <fullName evidence="7">Nucleoporin NUP42</fullName>
    </recommendedName>
    <alternativeName>
        <fullName evidence="8">Nucleoporin-like protein 2</fullName>
    </alternativeName>
</protein>